<keyword evidence="2" id="KW-1185">Reference proteome</keyword>
<reference evidence="1" key="1">
    <citation type="submission" date="2020-07" db="EMBL/GenBank/DDBJ databases">
        <title>Clarias magur genome sequencing, assembly and annotation.</title>
        <authorList>
            <person name="Kushwaha B."/>
            <person name="Kumar R."/>
            <person name="Das P."/>
            <person name="Joshi C.G."/>
            <person name="Kumar D."/>
            <person name="Nagpure N.S."/>
            <person name="Pandey M."/>
            <person name="Agarwal S."/>
            <person name="Srivastava S."/>
            <person name="Singh M."/>
            <person name="Sahoo L."/>
            <person name="Jayasankar P."/>
            <person name="Meher P.K."/>
            <person name="Koringa P.G."/>
            <person name="Iquebal M.A."/>
            <person name="Das S.P."/>
            <person name="Bit A."/>
            <person name="Patnaik S."/>
            <person name="Patel N."/>
            <person name="Shah T.M."/>
            <person name="Hinsu A."/>
            <person name="Jena J.K."/>
        </authorList>
    </citation>
    <scope>NUCLEOTIDE SEQUENCE</scope>
    <source>
        <strain evidence="1">CIFAMagur01</strain>
        <tissue evidence="1">Testis</tissue>
    </source>
</reference>
<name>A0A8J4TD77_CLAMG</name>
<accession>A0A8J4TD77</accession>
<comment type="caution">
    <text evidence="1">The sequence shown here is derived from an EMBL/GenBank/DDBJ whole genome shotgun (WGS) entry which is preliminary data.</text>
</comment>
<proteinExistence type="predicted"/>
<dbReference type="AlphaFoldDB" id="A0A8J4TD77"/>
<sequence>MLGRSNAFSKSIVKVLGWGKRRGGREVLKGEQKFHEGHKEIKNKSNTITSVQIRGRSRSGPVPLHISFRTLLLILTPIKFVGE</sequence>
<dbReference type="EMBL" id="QNUK01000357">
    <property type="protein sequence ID" value="KAF5894776.1"/>
    <property type="molecule type" value="Genomic_DNA"/>
</dbReference>
<dbReference type="Proteomes" id="UP000727407">
    <property type="component" value="Unassembled WGS sequence"/>
</dbReference>
<protein>
    <submittedName>
        <fullName evidence="1">Uncharacterized protein</fullName>
    </submittedName>
</protein>
<gene>
    <name evidence="1" type="ORF">DAT39_015516</name>
</gene>
<evidence type="ECO:0000313" key="2">
    <source>
        <dbReference type="Proteomes" id="UP000727407"/>
    </source>
</evidence>
<organism evidence="1 2">
    <name type="scientific">Clarias magur</name>
    <name type="common">Asian catfish</name>
    <name type="synonym">Macropteronotus magur</name>
    <dbReference type="NCBI Taxonomy" id="1594786"/>
    <lineage>
        <taxon>Eukaryota</taxon>
        <taxon>Metazoa</taxon>
        <taxon>Chordata</taxon>
        <taxon>Craniata</taxon>
        <taxon>Vertebrata</taxon>
        <taxon>Euteleostomi</taxon>
        <taxon>Actinopterygii</taxon>
        <taxon>Neopterygii</taxon>
        <taxon>Teleostei</taxon>
        <taxon>Ostariophysi</taxon>
        <taxon>Siluriformes</taxon>
        <taxon>Clariidae</taxon>
        <taxon>Clarias</taxon>
    </lineage>
</organism>
<evidence type="ECO:0000313" key="1">
    <source>
        <dbReference type="EMBL" id="KAF5894776.1"/>
    </source>
</evidence>